<dbReference type="AlphaFoldDB" id="H2C0D1"/>
<name>H2C0D1_9CREN</name>
<keyword evidence="2" id="KW-1185">Reference proteome</keyword>
<proteinExistence type="predicted"/>
<evidence type="ECO:0000313" key="1">
    <source>
        <dbReference type="EMBL" id="EHP71330.1"/>
    </source>
</evidence>
<organism evidence="1 2">
    <name type="scientific">Metallosphaera yellowstonensis MK1</name>
    <dbReference type="NCBI Taxonomy" id="671065"/>
    <lineage>
        <taxon>Archaea</taxon>
        <taxon>Thermoproteota</taxon>
        <taxon>Thermoprotei</taxon>
        <taxon>Sulfolobales</taxon>
        <taxon>Sulfolobaceae</taxon>
        <taxon>Metallosphaera</taxon>
    </lineage>
</organism>
<dbReference type="Gene3D" id="3.40.50.300">
    <property type="entry name" value="P-loop containing nucleotide triphosphate hydrolases"/>
    <property type="match status" value="1"/>
</dbReference>
<dbReference type="InterPro" id="IPR027417">
    <property type="entry name" value="P-loop_NTPase"/>
</dbReference>
<feature type="non-terminal residue" evidence="1">
    <location>
        <position position="36"/>
    </location>
</feature>
<accession>H2C0D1</accession>
<dbReference type="EMBL" id="JH597752">
    <property type="protein sequence ID" value="EHP71330.1"/>
    <property type="molecule type" value="Genomic_DNA"/>
</dbReference>
<protein>
    <submittedName>
        <fullName evidence="1">ATPase</fullName>
    </submittedName>
</protein>
<dbReference type="Proteomes" id="UP000003980">
    <property type="component" value="Unassembled WGS sequence"/>
</dbReference>
<gene>
    <name evidence="1" type="ORF">MetMK1DRAFT_00000010</name>
</gene>
<sequence length="36" mass="4395">MVPLFVDRKRELEFLEQRYKEDGAQLIVIYGRRRIG</sequence>
<reference evidence="1 2" key="1">
    <citation type="submission" date="2012-01" db="EMBL/GenBank/DDBJ databases">
        <title>Improved High-Quality Draft sequence of Metallosphaera yellowstonensis MK1.</title>
        <authorList>
            <consortium name="US DOE Joint Genome Institute"/>
            <person name="Lucas S."/>
            <person name="Han J."/>
            <person name="Cheng J.-F."/>
            <person name="Goodwin L."/>
            <person name="Pitluck S."/>
            <person name="Peters L."/>
            <person name="Teshima H."/>
            <person name="Detter J.C."/>
            <person name="Han C."/>
            <person name="Tapia R."/>
            <person name="Land M."/>
            <person name="Hauser L."/>
            <person name="Kyrpides N."/>
            <person name="Kozubal M."/>
            <person name="Macur R.E."/>
            <person name="Jay Z."/>
            <person name="Inskeep W."/>
            <person name="Woyke T."/>
        </authorList>
    </citation>
    <scope>NUCLEOTIDE SEQUENCE [LARGE SCALE GENOMIC DNA]</scope>
    <source>
        <strain evidence="1 2">MK1</strain>
    </source>
</reference>
<dbReference type="HOGENOM" id="CLU_3369627_0_0_2"/>
<evidence type="ECO:0000313" key="2">
    <source>
        <dbReference type="Proteomes" id="UP000003980"/>
    </source>
</evidence>